<evidence type="ECO:0000259" key="3">
    <source>
        <dbReference type="PROSITE" id="PS51109"/>
    </source>
</evidence>
<dbReference type="SMART" id="SM01208">
    <property type="entry name" value="G5"/>
    <property type="match status" value="1"/>
</dbReference>
<evidence type="ECO:0000256" key="2">
    <source>
        <dbReference type="SAM" id="Phobius"/>
    </source>
</evidence>
<dbReference type="GO" id="GO:0019867">
    <property type="term" value="C:outer membrane"/>
    <property type="evidence" value="ECO:0007669"/>
    <property type="project" value="InterPro"/>
</dbReference>
<dbReference type="InterPro" id="IPR010611">
    <property type="entry name" value="3D_dom"/>
</dbReference>
<dbReference type="PROSITE" id="PS51109">
    <property type="entry name" value="G5"/>
    <property type="match status" value="1"/>
</dbReference>
<dbReference type="EMBL" id="OBMQ01000020">
    <property type="protein sequence ID" value="SOC26224.1"/>
    <property type="molecule type" value="Genomic_DNA"/>
</dbReference>
<dbReference type="InterPro" id="IPR051933">
    <property type="entry name" value="Resuscitation_pf_RpfB"/>
</dbReference>
<dbReference type="GO" id="GO:0004553">
    <property type="term" value="F:hydrolase activity, hydrolyzing O-glycosyl compounds"/>
    <property type="evidence" value="ECO:0007669"/>
    <property type="project" value="InterPro"/>
</dbReference>
<dbReference type="Gene3D" id="2.40.40.10">
    <property type="entry name" value="RlpA-like domain"/>
    <property type="match status" value="1"/>
</dbReference>
<dbReference type="Pfam" id="PF06725">
    <property type="entry name" value="3D"/>
    <property type="match status" value="1"/>
</dbReference>
<dbReference type="InterPro" id="IPR059180">
    <property type="entry name" value="3D_YorM"/>
</dbReference>
<dbReference type="AlphaFoldDB" id="A0A285TRI5"/>
<feature type="transmembrane region" description="Helical" evidence="2">
    <location>
        <begin position="20"/>
        <end position="38"/>
    </location>
</feature>
<feature type="domain" description="G5" evidence="3">
    <location>
        <begin position="210"/>
        <end position="290"/>
    </location>
</feature>
<accession>A0A285TRI5</accession>
<dbReference type="InterPro" id="IPR036908">
    <property type="entry name" value="RlpA-like_sf"/>
</dbReference>
<dbReference type="Gene3D" id="2.20.230.10">
    <property type="entry name" value="Resuscitation-promoting factor rpfb"/>
    <property type="match status" value="1"/>
</dbReference>
<dbReference type="Pfam" id="PF03990">
    <property type="entry name" value="DUF348"/>
    <property type="match status" value="3"/>
</dbReference>
<keyword evidence="2" id="KW-0472">Membrane</keyword>
<dbReference type="PANTHER" id="PTHR39160:SF4">
    <property type="entry name" value="RESUSCITATION-PROMOTING FACTOR RPFB"/>
    <property type="match status" value="1"/>
</dbReference>
<keyword evidence="5" id="KW-1185">Reference proteome</keyword>
<keyword evidence="1" id="KW-0732">Signal</keyword>
<reference evidence="5" key="1">
    <citation type="submission" date="2017-08" db="EMBL/GenBank/DDBJ databases">
        <authorList>
            <person name="Varghese N."/>
            <person name="Submissions S."/>
        </authorList>
    </citation>
    <scope>NUCLEOTIDE SEQUENCE [LARGE SCALE GENOMIC DNA]</scope>
    <source>
        <strain evidence="5">JC22</strain>
    </source>
</reference>
<evidence type="ECO:0000256" key="1">
    <source>
        <dbReference type="ARBA" id="ARBA00022729"/>
    </source>
</evidence>
<dbReference type="OrthoDB" id="9798935at2"/>
<protein>
    <submittedName>
        <fullName evidence="4">Uncharacterized protein YabE</fullName>
    </submittedName>
</protein>
<keyword evidence="2" id="KW-0812">Transmembrane</keyword>
<dbReference type="InterPro" id="IPR011098">
    <property type="entry name" value="G5_dom"/>
</dbReference>
<dbReference type="InterPro" id="IPR007137">
    <property type="entry name" value="DUF348"/>
</dbReference>
<dbReference type="Proteomes" id="UP000219636">
    <property type="component" value="Unassembled WGS sequence"/>
</dbReference>
<evidence type="ECO:0000313" key="4">
    <source>
        <dbReference type="EMBL" id="SOC26224.1"/>
    </source>
</evidence>
<dbReference type="PANTHER" id="PTHR39160">
    <property type="entry name" value="CELL WALL-BINDING PROTEIN YOCH"/>
    <property type="match status" value="1"/>
</dbReference>
<dbReference type="Pfam" id="PF07501">
    <property type="entry name" value="G5"/>
    <property type="match status" value="1"/>
</dbReference>
<name>A0A285TRI5_9BACL</name>
<dbReference type="GO" id="GO:0009254">
    <property type="term" value="P:peptidoglycan turnover"/>
    <property type="evidence" value="ECO:0007669"/>
    <property type="project" value="InterPro"/>
</dbReference>
<dbReference type="SUPFAM" id="SSF50685">
    <property type="entry name" value="Barwin-like endoglucanases"/>
    <property type="match status" value="1"/>
</dbReference>
<organism evidence="4 5">
    <name type="scientific">Ureibacillus xyleni</name>
    <dbReference type="NCBI Taxonomy" id="614648"/>
    <lineage>
        <taxon>Bacteria</taxon>
        <taxon>Bacillati</taxon>
        <taxon>Bacillota</taxon>
        <taxon>Bacilli</taxon>
        <taxon>Bacillales</taxon>
        <taxon>Caryophanaceae</taxon>
        <taxon>Ureibacillus</taxon>
    </lineage>
</organism>
<evidence type="ECO:0000313" key="5">
    <source>
        <dbReference type="Proteomes" id="UP000219636"/>
    </source>
</evidence>
<gene>
    <name evidence="4" type="ORF">SAMN05880501_12017</name>
</gene>
<keyword evidence="2" id="KW-1133">Transmembrane helix</keyword>
<dbReference type="CDD" id="cd14667">
    <property type="entry name" value="3D_containing_proteins"/>
    <property type="match status" value="1"/>
</dbReference>
<sequence length="401" mass="43989">MSKISMKNLFSDSLRRKQTLVSVISLVVFVSVVVFVIYQGTKSSVIVNANGVEEEILTHAKTVEDLFEEKDLEVSKYDKVTPSLKTEIASGMTINWEQAREVKISVDGNQSKVWTTERIAKNILEEANIEVTEHDKVSVALDTEVGETNKIDIQKAFQLTLVDGKNKRQVWSTSTTVANFLKQQGIQLNEFDRVEKDLEDVIAPDDKVTIVRVEKVTDVVEESIDFAVETKSDSSLLKGKEKVVSQGEKGKVSRTYEVIKENGKVVEKVLKSEEILKEPKTKVVAVGSKVVTAKVSRGSSEPASKGKEFYVTATAYTPYCDGCSGTSAGGINLKSNSNLKVIAVDPNVIPLGTKVWVEGYGNAIAGDTGGSIKGNKIDVLVQTKSEANKWGRKKVRIKVLN</sequence>
<proteinExistence type="predicted"/>
<dbReference type="RefSeq" id="WP_097075268.1">
    <property type="nucleotide sequence ID" value="NZ_OBMQ01000020.1"/>
</dbReference>